<protein>
    <submittedName>
        <fullName evidence="2">Uncharacterized protein</fullName>
    </submittedName>
</protein>
<dbReference type="STRING" id="749414.SBI_01167"/>
<reference evidence="2 3" key="1">
    <citation type="journal article" date="2010" name="J. Bacteriol.">
        <title>Genome sequence of the milbemycin-producing bacterium Streptomyces bingchenggensis.</title>
        <authorList>
            <person name="Wang X.J."/>
            <person name="Yan Y.J."/>
            <person name="Zhang B."/>
            <person name="An J."/>
            <person name="Wang J.J."/>
            <person name="Tian J."/>
            <person name="Jiang L."/>
            <person name="Chen Y.H."/>
            <person name="Huang S.X."/>
            <person name="Yin M."/>
            <person name="Zhang J."/>
            <person name="Gao A.L."/>
            <person name="Liu C.X."/>
            <person name="Zhu Z.X."/>
            <person name="Xiang W.S."/>
        </authorList>
    </citation>
    <scope>NUCLEOTIDE SEQUENCE [LARGE SCALE GENOMIC DNA]</scope>
    <source>
        <strain evidence="2 3">BCW-1</strain>
    </source>
</reference>
<evidence type="ECO:0000256" key="1">
    <source>
        <dbReference type="SAM" id="MobiDB-lite"/>
    </source>
</evidence>
<proteinExistence type="predicted"/>
<organism evidence="2 3">
    <name type="scientific">Streptomyces bingchenggensis (strain BCW-1)</name>
    <dbReference type="NCBI Taxonomy" id="749414"/>
    <lineage>
        <taxon>Bacteria</taxon>
        <taxon>Bacillati</taxon>
        <taxon>Actinomycetota</taxon>
        <taxon>Actinomycetes</taxon>
        <taxon>Kitasatosporales</taxon>
        <taxon>Streptomycetaceae</taxon>
        <taxon>Streptomyces</taxon>
    </lineage>
</organism>
<dbReference type="HOGENOM" id="CLU_2275767_0_0_11"/>
<dbReference type="Proteomes" id="UP000000377">
    <property type="component" value="Chromosome"/>
</dbReference>
<dbReference type="AlphaFoldDB" id="D7C9W0"/>
<gene>
    <name evidence="2" type="ordered locus">SBI_01167</name>
</gene>
<evidence type="ECO:0000313" key="3">
    <source>
        <dbReference type="Proteomes" id="UP000000377"/>
    </source>
</evidence>
<keyword evidence="3" id="KW-1185">Reference proteome</keyword>
<feature type="region of interest" description="Disordered" evidence="1">
    <location>
        <begin position="81"/>
        <end position="102"/>
    </location>
</feature>
<dbReference type="KEGG" id="sbh:SBI_01167"/>
<name>D7C9W0_STRBB</name>
<sequence>MFPLGCGRDAVLFENAPHGGGGDLDTEGAEFAVHAPVAPAWILPYKSQNQEPDGADGTGPAAALGTGGLRVAVAEQVAVPAQESVRRDDQAKPAEPCSWEAV</sequence>
<accession>D7C9W0</accession>
<dbReference type="EMBL" id="CP002047">
    <property type="protein sequence ID" value="ADI04288.1"/>
    <property type="molecule type" value="Genomic_DNA"/>
</dbReference>
<evidence type="ECO:0000313" key="2">
    <source>
        <dbReference type="EMBL" id="ADI04288.1"/>
    </source>
</evidence>